<comment type="caution">
    <text evidence="1">The sequence shown here is derived from an EMBL/GenBank/DDBJ whole genome shotgun (WGS) entry which is preliminary data.</text>
</comment>
<sequence>MSNANKRTVYTDPLTVEHWRERLTKLIPKKMTLKDLAERIASEDKYFEGITGYSRLTNIVNSRGGLQATNRLVLLLERLDLKVESGQEEPATSKVFKRQKINLLD</sequence>
<dbReference type="Proteomes" id="UP000606008">
    <property type="component" value="Unassembled WGS sequence"/>
</dbReference>
<dbReference type="EMBL" id="WAEL01000015">
    <property type="protein sequence ID" value="NID13751.1"/>
    <property type="molecule type" value="Genomic_DNA"/>
</dbReference>
<proteinExistence type="predicted"/>
<evidence type="ECO:0008006" key="3">
    <source>
        <dbReference type="Google" id="ProtNLM"/>
    </source>
</evidence>
<evidence type="ECO:0000313" key="1">
    <source>
        <dbReference type="EMBL" id="NID13751.1"/>
    </source>
</evidence>
<gene>
    <name evidence="1" type="ORF">F7231_26520</name>
</gene>
<accession>A0ABX0QMM6</accession>
<name>A0ABX0QMM6_9BACT</name>
<evidence type="ECO:0000313" key="2">
    <source>
        <dbReference type="Proteomes" id="UP000606008"/>
    </source>
</evidence>
<protein>
    <recommendedName>
        <fullName evidence="3">XRE family transcriptional regulator</fullName>
    </recommendedName>
</protein>
<keyword evidence="2" id="KW-1185">Reference proteome</keyword>
<reference evidence="1" key="1">
    <citation type="submission" date="2024-05" db="EMBL/GenBank/DDBJ databases">
        <authorList>
            <person name="Jung D.-H."/>
        </authorList>
    </citation>
    <scope>NUCLEOTIDE SEQUENCE</scope>
    <source>
        <strain evidence="1">JA-25</strain>
    </source>
</reference>
<organism evidence="1 2">
    <name type="scientific">Fibrivirga algicola</name>
    <dbReference type="NCBI Taxonomy" id="2950420"/>
    <lineage>
        <taxon>Bacteria</taxon>
        <taxon>Pseudomonadati</taxon>
        <taxon>Bacteroidota</taxon>
        <taxon>Cytophagia</taxon>
        <taxon>Cytophagales</taxon>
        <taxon>Spirosomataceae</taxon>
        <taxon>Fibrivirga</taxon>
    </lineage>
</organism>
<dbReference type="RefSeq" id="WP_166694262.1">
    <property type="nucleotide sequence ID" value="NZ_WAEL01000015.1"/>
</dbReference>